<evidence type="ECO:0000259" key="10">
    <source>
        <dbReference type="PROSITE" id="PS51880"/>
    </source>
</evidence>
<comment type="caution">
    <text evidence="11">The sequence shown here is derived from an EMBL/GenBank/DDBJ whole genome shotgun (WGS) entry which is preliminary data.</text>
</comment>
<feature type="domain" description="TGS" evidence="10">
    <location>
        <begin position="471"/>
        <end position="532"/>
    </location>
</feature>
<dbReference type="InterPro" id="IPR004095">
    <property type="entry name" value="TGS"/>
</dbReference>
<dbReference type="PROSITE" id="PS51880">
    <property type="entry name" value="TGS"/>
    <property type="match status" value="1"/>
</dbReference>
<dbReference type="InterPro" id="IPR007685">
    <property type="entry name" value="RelA_SpoT"/>
</dbReference>
<comment type="catalytic activity">
    <reaction evidence="5">
        <text>GTP + ATP = guanosine 3'-diphosphate 5'-triphosphate + AMP</text>
        <dbReference type="Rhea" id="RHEA:22088"/>
        <dbReference type="ChEBI" id="CHEBI:30616"/>
        <dbReference type="ChEBI" id="CHEBI:37565"/>
        <dbReference type="ChEBI" id="CHEBI:142410"/>
        <dbReference type="ChEBI" id="CHEBI:456215"/>
        <dbReference type="EC" id="2.7.6.5"/>
    </reaction>
</comment>
<dbReference type="PROSITE" id="PS51671">
    <property type="entry name" value="ACT"/>
    <property type="match status" value="1"/>
</dbReference>
<evidence type="ECO:0000256" key="1">
    <source>
        <dbReference type="ARBA" id="ARBA00013251"/>
    </source>
</evidence>
<dbReference type="AlphaFoldDB" id="A0A9X2BV21"/>
<dbReference type="Proteomes" id="UP001139516">
    <property type="component" value="Unassembled WGS sequence"/>
</dbReference>
<evidence type="ECO:0000256" key="6">
    <source>
        <dbReference type="RuleBase" id="RU003847"/>
    </source>
</evidence>
<dbReference type="SMART" id="SM00471">
    <property type="entry name" value="HDc"/>
    <property type="match status" value="1"/>
</dbReference>
<dbReference type="GO" id="GO:0005886">
    <property type="term" value="C:plasma membrane"/>
    <property type="evidence" value="ECO:0007669"/>
    <property type="project" value="TreeGrafter"/>
</dbReference>
<dbReference type="SUPFAM" id="SSF109604">
    <property type="entry name" value="HD-domain/PDEase-like"/>
    <property type="match status" value="1"/>
</dbReference>
<dbReference type="PANTHER" id="PTHR21262:SF36">
    <property type="entry name" value="BIFUNCTIONAL (P)PPGPP SYNTHASE_HYDROLASE SPOT"/>
    <property type="match status" value="1"/>
</dbReference>
<dbReference type="InterPro" id="IPR004811">
    <property type="entry name" value="RelA/Spo_fam"/>
</dbReference>
<gene>
    <name evidence="11" type="ORF">M0638_04135</name>
</gene>
<evidence type="ECO:0000256" key="4">
    <source>
        <dbReference type="ARBA" id="ARBA00032407"/>
    </source>
</evidence>
<dbReference type="CDD" id="cd04876">
    <property type="entry name" value="ACT_RelA-SpoT"/>
    <property type="match status" value="1"/>
</dbReference>
<feature type="compositionally biased region" description="Low complexity" evidence="7">
    <location>
        <begin position="50"/>
        <end position="72"/>
    </location>
</feature>
<dbReference type="GO" id="GO:0008893">
    <property type="term" value="F:guanosine-3',5'-bis(diphosphate) 3'-diphosphatase activity"/>
    <property type="evidence" value="ECO:0007669"/>
    <property type="project" value="TreeGrafter"/>
</dbReference>
<dbReference type="FunFam" id="1.10.3210.10:FF:000001">
    <property type="entry name" value="GTP pyrophosphokinase RelA"/>
    <property type="match status" value="1"/>
</dbReference>
<dbReference type="PANTHER" id="PTHR21262">
    <property type="entry name" value="GUANOSINE-3',5'-BIS DIPHOSPHATE 3'-PYROPHOSPHOHYDROLASE"/>
    <property type="match status" value="1"/>
</dbReference>
<evidence type="ECO:0000256" key="3">
    <source>
        <dbReference type="ARBA" id="ARBA00029754"/>
    </source>
</evidence>
<dbReference type="Pfam" id="PF04607">
    <property type="entry name" value="RelA_SpoT"/>
    <property type="match status" value="1"/>
</dbReference>
<dbReference type="SMART" id="SM00954">
    <property type="entry name" value="RelA_SpoT"/>
    <property type="match status" value="1"/>
</dbReference>
<dbReference type="InterPro" id="IPR045600">
    <property type="entry name" value="RelA/SpoT_AH_RIS"/>
</dbReference>
<dbReference type="Gene3D" id="3.30.460.10">
    <property type="entry name" value="Beta Polymerase, domain 2"/>
    <property type="match status" value="1"/>
</dbReference>
<dbReference type="FunFam" id="3.10.20.30:FF:000002">
    <property type="entry name" value="GTP pyrophosphokinase (RelA/SpoT)"/>
    <property type="match status" value="1"/>
</dbReference>
<dbReference type="CDD" id="cd05399">
    <property type="entry name" value="NT_Rel-Spo_like"/>
    <property type="match status" value="1"/>
</dbReference>
<proteinExistence type="inferred from homology"/>
<dbReference type="GO" id="GO:0042594">
    <property type="term" value="P:response to starvation"/>
    <property type="evidence" value="ECO:0007669"/>
    <property type="project" value="TreeGrafter"/>
</dbReference>
<dbReference type="NCBIfam" id="TIGR00691">
    <property type="entry name" value="spoT_relA"/>
    <property type="match status" value="1"/>
</dbReference>
<dbReference type="EC" id="2.7.6.5" evidence="1"/>
<dbReference type="InterPro" id="IPR003607">
    <property type="entry name" value="HD/PDEase_dom"/>
</dbReference>
<dbReference type="InterPro" id="IPR006674">
    <property type="entry name" value="HD_domain"/>
</dbReference>
<dbReference type="SUPFAM" id="SSF81301">
    <property type="entry name" value="Nucleotidyltransferase"/>
    <property type="match status" value="1"/>
</dbReference>
<evidence type="ECO:0000256" key="5">
    <source>
        <dbReference type="ARBA" id="ARBA00048244"/>
    </source>
</evidence>
<evidence type="ECO:0000313" key="11">
    <source>
        <dbReference type="EMBL" id="MCK8783569.1"/>
    </source>
</evidence>
<dbReference type="GO" id="GO:0008728">
    <property type="term" value="F:GTP diphosphokinase activity"/>
    <property type="evidence" value="ECO:0007669"/>
    <property type="project" value="UniProtKB-EC"/>
</dbReference>
<evidence type="ECO:0000256" key="7">
    <source>
        <dbReference type="SAM" id="MobiDB-lite"/>
    </source>
</evidence>
<sequence length="827" mass="89720">MSARAAGAEDAPSPRAPEGVAAADRKGTAGRSVGRGMPAQDMPARDMADPALSRRAGDAAAAGGQPAAGAAPVPRRVPVAELARALAAKVATYDPKADTEAIERAAALADEAHGAQSRDNGDPYITHPLAVAELLAGYRLDAGTIVTALLHDTVEDTGLRLADIEKGFGREVARLVDGVTKLTRLEVQSERTKQAENFRKLVLAMSEDIRVLLVKLADRLHNMRTLHYIGKPERRQRIARETMDIYAPLAERIGMDAVKTELETLAFRELQPEAWQTISARLGYLRGQGADLIDEIGADIQRVLAEQGVPVIEVSGREKSPYSIWLKMHQKNVAFEQLSDIMAFRVLVPDKGDCYAALGAIHSAYRVVPGRFKDYISTPKTNGYQSLHTGVTVPARRHAKIEVQIRTVEMHEVAEFGVAAHWIYKQGPEGVVSSRRDRRRYPWVRDLLEILDSAAEPQEFLEHTKLELHRDQVFCFTPKGDLIALPRGATPVDFAYQVHSQVGDTCVGAKINGRIMPLRHALENGDQVEIITARGGTPNPQWERFVVTGKARARIRRFVHARLRQEQQESGRAALAKAFRQEGLDFSEKLVEPALKALKQPDFETLCVAVGAGTIAGKDVVHAVYPELRTPPRSIDTLPMARSRGRVASGLAGGRFETERVEPAQRSAGKARGAPITGVVAGMPVHYAGCCHPLPGERIVGIVSTGKGVVVHAADCRTLASFAATPERFLDVDWEEEAGARPSAALGTGHVGRISVVAANDPNVLATLANAVSKQDGTISNIRILHRATDYCEVQVDVEVTDVRHLSNIIAGLRACQGVTQVERAHG</sequence>
<dbReference type="InterPro" id="IPR002912">
    <property type="entry name" value="ACT_dom"/>
</dbReference>
<dbReference type="SUPFAM" id="SSF81271">
    <property type="entry name" value="TGS-like"/>
    <property type="match status" value="1"/>
</dbReference>
<dbReference type="PROSITE" id="PS51831">
    <property type="entry name" value="HD"/>
    <property type="match status" value="1"/>
</dbReference>
<dbReference type="InterPro" id="IPR033655">
    <property type="entry name" value="TGS_RelA/SpoT"/>
</dbReference>
<dbReference type="CDD" id="cd00077">
    <property type="entry name" value="HDc"/>
    <property type="match status" value="1"/>
</dbReference>
<organism evidence="11 12">
    <name type="scientific">Roseomonas acroporae</name>
    <dbReference type="NCBI Taxonomy" id="2937791"/>
    <lineage>
        <taxon>Bacteria</taxon>
        <taxon>Pseudomonadati</taxon>
        <taxon>Pseudomonadota</taxon>
        <taxon>Alphaproteobacteria</taxon>
        <taxon>Acetobacterales</taxon>
        <taxon>Roseomonadaceae</taxon>
        <taxon>Roseomonas</taxon>
    </lineage>
</organism>
<dbReference type="InterPro" id="IPR012676">
    <property type="entry name" value="TGS-like"/>
</dbReference>
<dbReference type="Pfam" id="PF02824">
    <property type="entry name" value="TGS"/>
    <property type="match status" value="1"/>
</dbReference>
<dbReference type="InterPro" id="IPR043519">
    <property type="entry name" value="NT_sf"/>
</dbReference>
<feature type="domain" description="HD" evidence="9">
    <location>
        <begin position="124"/>
        <end position="223"/>
    </location>
</feature>
<dbReference type="Pfam" id="PF19296">
    <property type="entry name" value="RelA_AH_RIS"/>
    <property type="match status" value="1"/>
</dbReference>
<evidence type="ECO:0000256" key="2">
    <source>
        <dbReference type="ARBA" id="ARBA00014315"/>
    </source>
</evidence>
<evidence type="ECO:0000259" key="8">
    <source>
        <dbReference type="PROSITE" id="PS51671"/>
    </source>
</evidence>
<dbReference type="Gene3D" id="3.30.70.260">
    <property type="match status" value="1"/>
</dbReference>
<reference evidence="11" key="1">
    <citation type="submission" date="2022-04" db="EMBL/GenBank/DDBJ databases">
        <title>Roseomonas acroporae sp. nov., isolated from coral Acropora digitifera.</title>
        <authorList>
            <person name="Sun H."/>
        </authorList>
    </citation>
    <scope>NUCLEOTIDE SEQUENCE</scope>
    <source>
        <strain evidence="11">NAR14</strain>
    </source>
</reference>
<dbReference type="CDD" id="cd01668">
    <property type="entry name" value="TGS_RSH"/>
    <property type="match status" value="1"/>
</dbReference>
<dbReference type="GO" id="GO:0015969">
    <property type="term" value="P:guanosine tetraphosphate metabolic process"/>
    <property type="evidence" value="ECO:0007669"/>
    <property type="project" value="InterPro"/>
</dbReference>
<evidence type="ECO:0000313" key="12">
    <source>
        <dbReference type="Proteomes" id="UP001139516"/>
    </source>
</evidence>
<evidence type="ECO:0000259" key="9">
    <source>
        <dbReference type="PROSITE" id="PS51831"/>
    </source>
</evidence>
<dbReference type="Gene3D" id="1.10.3210.10">
    <property type="entry name" value="Hypothetical protein af1432"/>
    <property type="match status" value="1"/>
</dbReference>
<dbReference type="EMBL" id="JALPRX010000014">
    <property type="protein sequence ID" value="MCK8783569.1"/>
    <property type="molecule type" value="Genomic_DNA"/>
</dbReference>
<protein>
    <recommendedName>
        <fullName evidence="2">GTP pyrophosphokinase rsh</fullName>
        <ecNumber evidence="1">2.7.6.5</ecNumber>
    </recommendedName>
    <alternativeName>
        <fullName evidence="4">(p)ppGpp synthase</fullName>
    </alternativeName>
    <alternativeName>
        <fullName evidence="3">ATP:GTP 3'-pyrophosphotransferase</fullName>
    </alternativeName>
</protein>
<comment type="function">
    <text evidence="6">In eubacteria ppGpp (guanosine 3'-diphosphate 5'-diphosphate) is a mediator of the stringent response that coordinates a variety of cellular activities in response to changes in nutritional abundance.</text>
</comment>
<comment type="similarity">
    <text evidence="6">Belongs to the relA/spoT family.</text>
</comment>
<feature type="domain" description="ACT" evidence="8">
    <location>
        <begin position="753"/>
        <end position="827"/>
    </location>
</feature>
<dbReference type="Gene3D" id="3.10.20.30">
    <property type="match status" value="1"/>
</dbReference>
<feature type="region of interest" description="Disordered" evidence="7">
    <location>
        <begin position="1"/>
        <end position="72"/>
    </location>
</feature>
<dbReference type="InterPro" id="IPR012675">
    <property type="entry name" value="Beta-grasp_dom_sf"/>
</dbReference>
<name>A0A9X2BV21_9PROT</name>
<dbReference type="RefSeq" id="WP_248665694.1">
    <property type="nucleotide sequence ID" value="NZ_JALPRX010000014.1"/>
</dbReference>
<dbReference type="Pfam" id="PF13328">
    <property type="entry name" value="HD_4"/>
    <property type="match status" value="1"/>
</dbReference>
<dbReference type="Pfam" id="PF13291">
    <property type="entry name" value="ACT_4"/>
    <property type="match status" value="1"/>
</dbReference>
<keyword evidence="12" id="KW-1185">Reference proteome</keyword>
<accession>A0A9X2BV21</accession>